<feature type="transmembrane region" description="Helical" evidence="33">
    <location>
        <begin position="1921"/>
        <end position="1940"/>
    </location>
</feature>
<feature type="binding site" evidence="29">
    <location>
        <position position="1352"/>
    </location>
    <ligand>
        <name>ATP</name>
        <dbReference type="ChEBI" id="CHEBI:30616"/>
    </ligand>
</feature>
<evidence type="ECO:0000256" key="30">
    <source>
        <dbReference type="PIRSR" id="PIRSR606539-3"/>
    </source>
</evidence>
<keyword evidence="17" id="KW-0862">Zinc</keyword>
<dbReference type="SFLD" id="SFLDS00003">
    <property type="entry name" value="Haloacid_Dehalogenase"/>
    <property type="match status" value="1"/>
</dbReference>
<dbReference type="FunFam" id="3.30.40.10:FF:000054">
    <property type="entry name" value="E3 ubiquitin-protein ligase RLIM isoform X1"/>
    <property type="match status" value="1"/>
</dbReference>
<evidence type="ECO:0000256" key="26">
    <source>
        <dbReference type="ARBA" id="ARBA00038418"/>
    </source>
</evidence>
<feature type="binding site" evidence="30">
    <location>
        <position position="1352"/>
    </location>
    <ligand>
        <name>Mg(2+)</name>
        <dbReference type="ChEBI" id="CHEBI:18420"/>
    </ligand>
</feature>
<feature type="region of interest" description="Disordered" evidence="32">
    <location>
        <begin position="604"/>
        <end position="623"/>
    </location>
</feature>
<evidence type="ECO:0000256" key="19">
    <source>
        <dbReference type="ARBA" id="ARBA00022842"/>
    </source>
</evidence>
<keyword evidence="22" id="KW-0333">Golgi apparatus</keyword>
<evidence type="ECO:0000256" key="4">
    <source>
        <dbReference type="ARBA" id="ARBA00004141"/>
    </source>
</evidence>
<dbReference type="GO" id="GO:0005524">
    <property type="term" value="F:ATP binding"/>
    <property type="evidence" value="ECO:0007669"/>
    <property type="project" value="UniProtKB-KW"/>
</dbReference>
<accession>A0A5J5CFW4</accession>
<comment type="catalytic activity">
    <reaction evidence="25">
        <text>ATP + H2O + phospholipidSide 1 = ADP + phosphate + phospholipidSide 2.</text>
        <dbReference type="EC" id="7.6.2.1"/>
    </reaction>
</comment>
<keyword evidence="15 31" id="KW-0863">Zinc-finger</keyword>
<dbReference type="GO" id="GO:0005802">
    <property type="term" value="C:trans-Golgi network"/>
    <property type="evidence" value="ECO:0007669"/>
    <property type="project" value="TreeGrafter"/>
</dbReference>
<dbReference type="InterPro" id="IPR032631">
    <property type="entry name" value="P-type_ATPase_N"/>
</dbReference>
<evidence type="ECO:0000256" key="17">
    <source>
        <dbReference type="ARBA" id="ARBA00022833"/>
    </source>
</evidence>
<evidence type="ECO:0000256" key="24">
    <source>
        <dbReference type="ARBA" id="ARBA00023242"/>
    </source>
</evidence>
<comment type="pathway">
    <text evidence="7">Protein modification; protein ubiquitination.</text>
</comment>
<feature type="compositionally biased region" description="Basic residues" evidence="32">
    <location>
        <begin position="342"/>
        <end position="354"/>
    </location>
</feature>
<keyword evidence="11" id="KW-0808">Transferase</keyword>
<dbReference type="Gene3D" id="3.40.50.1000">
    <property type="entry name" value="HAD superfamily/HAD-like"/>
    <property type="match status" value="1"/>
</dbReference>
<evidence type="ECO:0000256" key="11">
    <source>
        <dbReference type="ARBA" id="ARBA00022679"/>
    </source>
</evidence>
<dbReference type="SUPFAM" id="SSF81653">
    <property type="entry name" value="Calcium ATPase, transduction domain A"/>
    <property type="match status" value="1"/>
</dbReference>
<keyword evidence="23 33" id="KW-0472">Membrane</keyword>
<evidence type="ECO:0000256" key="28">
    <source>
        <dbReference type="PIRSR" id="PIRSR606539-1"/>
    </source>
</evidence>
<evidence type="ECO:0000256" key="16">
    <source>
        <dbReference type="ARBA" id="ARBA00022786"/>
    </source>
</evidence>
<dbReference type="InterPro" id="IPR001757">
    <property type="entry name" value="P_typ_ATPase"/>
</dbReference>
<dbReference type="InterPro" id="IPR036412">
    <property type="entry name" value="HAD-like_sf"/>
</dbReference>
<evidence type="ECO:0000259" key="34">
    <source>
        <dbReference type="PROSITE" id="PS50089"/>
    </source>
</evidence>
<feature type="transmembrane region" description="Helical" evidence="33">
    <location>
        <begin position="1883"/>
        <end position="1901"/>
    </location>
</feature>
<keyword evidence="10" id="KW-0597">Phosphoprotein</keyword>
<dbReference type="CDD" id="cd16673">
    <property type="entry name" value="RING-H2_RNF6"/>
    <property type="match status" value="1"/>
</dbReference>
<comment type="similarity">
    <text evidence="8">Belongs to the cation transport ATPase (P-type) (TC 3.A.3) family. Type IV subfamily.</text>
</comment>
<keyword evidence="19 30" id="KW-0460">Magnesium</keyword>
<comment type="subcellular location">
    <subcellularLocation>
        <location evidence="5">Cell membrane</location>
    </subcellularLocation>
    <subcellularLocation>
        <location evidence="6">Golgi apparatus</location>
    </subcellularLocation>
    <subcellularLocation>
        <location evidence="4">Membrane</location>
        <topology evidence="4">Multi-pass membrane protein</topology>
    </subcellularLocation>
    <subcellularLocation>
        <location evidence="3">Nucleus</location>
    </subcellularLocation>
</comment>
<feature type="binding site" evidence="30">
    <location>
        <position position="1744"/>
    </location>
    <ligand>
        <name>Mg(2+)</name>
        <dbReference type="ChEBI" id="CHEBI:18420"/>
    </ligand>
</feature>
<feature type="binding site" evidence="29">
    <location>
        <position position="1724"/>
    </location>
    <ligand>
        <name>ATP</name>
        <dbReference type="ChEBI" id="CHEBI:30616"/>
    </ligand>
</feature>
<feature type="region of interest" description="Disordered" evidence="32">
    <location>
        <begin position="927"/>
        <end position="970"/>
    </location>
</feature>
<dbReference type="SUPFAM" id="SSF56784">
    <property type="entry name" value="HAD-like"/>
    <property type="match status" value="1"/>
</dbReference>
<dbReference type="CDD" id="cd02073">
    <property type="entry name" value="P-type_ATPase_APLT_Dnf-like"/>
    <property type="match status" value="1"/>
</dbReference>
<dbReference type="InterPro" id="IPR058896">
    <property type="entry name" value="RNF6/12_N"/>
</dbReference>
<dbReference type="Gene3D" id="3.40.1110.10">
    <property type="entry name" value="Calcium-transporting ATPase, cytoplasmic domain N"/>
    <property type="match status" value="1"/>
</dbReference>
<evidence type="ECO:0000256" key="33">
    <source>
        <dbReference type="SAM" id="Phobius"/>
    </source>
</evidence>
<dbReference type="SUPFAM" id="SSF57850">
    <property type="entry name" value="RING/U-box"/>
    <property type="match status" value="1"/>
</dbReference>
<protein>
    <recommendedName>
        <fullName evidence="34">RING-type domain-containing protein</fullName>
    </recommendedName>
</protein>
<dbReference type="Pfam" id="PF13246">
    <property type="entry name" value="Cation_ATPase"/>
    <property type="match status" value="1"/>
</dbReference>
<comment type="catalytic activity">
    <reaction evidence="1">
        <text>S-ubiquitinyl-[E2 ubiquitin-conjugating enzyme]-L-cysteine + [acceptor protein]-L-lysine = [E2 ubiquitin-conjugating enzyme]-L-cysteine + N(6)-ubiquitinyl-[acceptor protein]-L-lysine.</text>
        <dbReference type="EC" id="2.3.2.27"/>
    </reaction>
</comment>
<keyword evidence="16" id="KW-0833">Ubl conjugation pathway</keyword>
<dbReference type="InterPro" id="IPR023299">
    <property type="entry name" value="ATPase_P-typ_cyto_dom_N"/>
</dbReference>
<dbReference type="InterPro" id="IPR044492">
    <property type="entry name" value="P_typ_ATPase_HD_dom"/>
</dbReference>
<dbReference type="GO" id="GO:0016887">
    <property type="term" value="F:ATP hydrolysis activity"/>
    <property type="evidence" value="ECO:0007669"/>
    <property type="project" value="InterPro"/>
</dbReference>
<sequence length="2158" mass="238105">MDGVVLTRQWLAIINSLFTVMDPPGGGDERRRQAERLRREEAYYHFINELSEEEYRLMRDNNLLGTPGEVTAEELRQRLDGAKERMSSQPPTEQRSQTTDSGEQQGSSGEGEERRAGGRRGAGGPEPGAETSNGDSLLEWLNTFRRTGNATRSGQSGNQTWRAVSRTNPNSGEFRFSLEININHDQPEPGEHNDTVDTAALPVTAPNTISPSIRTASSYSNPRPSTTPRPVPYPTPRPALSRRMQTRRTRSSTTTLSMSPPALSAPVATPADAQRRNATLHSLAPPPTVPNPLLDHTTPSQHPPLNVEVERGSDDMSASIDCPRVSTQSGSHAPTGHESRGSRTRSRGRARRASARGGVSSRLSRRSRSPLHRIPVASTTPPSSSGVSGSSIHTAEPGNGTSSVSMETGEAVSEPAAPTEPAVETVERESESNVVGAGSSAVRRHPTIMLDLQVRRIRPGENRDRDSIANRTRSRARVAENTVTFESDSGGFRRTISRSERAGIRTYVSTIRIPLRRISETGLGEPNSTALRSILRQIMTGFGELSSLMETEADSEAVAPIHTDASVSNSSISPPGRLHTNESEAGHVGTGGVDQERVGLVGSEEDQGGQARLGGGVLSTTEGRATSRDTNNLVENGTLPILRLAHFFLLNDEEDDEHPRGLTKEQIDNLSTRTYGQANLEGEMGRACSVCINEYAQGNKLRRLPCSHEFHIHCIDRWLSENNTCPICRQPILAVHLSHEHATAPTSSSKLHRQSFATSKMYFNRRAKKIHCEGEQLVLTTIRQEASELQDPGEGASATMRVCLTDRFDKSEFARIRLDDAPFVSRVPSTEGAPYGFLLLYAPAAVSRSVGIKLEGGDRSNRARKRLLEAAGGQMTRLRSLAWQYLSPGPGASSAARPKEERGGTGVLLHLSSPSIPSLGALEEEKCPAPGAHAGVNERRSRRFKMVGDDKARRAGRQASPLSHQSYGAGAACSSGGYRKADDEMSGTTSQADPIDATARTVLLNRPQNTKFCDNHVSTTKYGVLTFLPRFLYEQIRRAANAFFLFIALMQQIPDVSPTGRYTTLVPLIFILTVAGIKEMIEDYKRHKADNTVNKKKTTGIICVSVLVLRNGAWQTIIWKQVAVGDIVKVTNGQHLPADMVIVSSSEPQAMCYTETSNLDGETNLKIRQGLSLTAAFQTLEDLVALSGRLECEGPNRHLYDFTGTLRLENQNPAPLGPDQVLLRGAQLRNTQWNSTKAPLKRSNVERVTNMQILVLFSILLVMALISSVGAAIWNKEHTEESCWYLSRAGDISTNFAYNLLTFIILYNNLIPISLLVTLEVVKFTQALFINWDEEMYYAETDTPAVKYLFSDKTGTLTCNVMHFKKCTIAGITYGHFPDLDCDRSMEDFSNLPPASNNSTEFDDPTLVQNIETHPTSPQICEFLTMMAVCHTVVPEREEDQLIYQASSPDEGALVKGAKGLGFVFTARTPHSVIIEAREKEMSYELLNVLEFSSNRKRMSVVVRTPNGKLRLYCKGADNVIFERLTEASQYKELTLAHLEQFATEGLRTLCFAYVDLEEDAYQEWLKEYNRISTVLKDRAQKLEECYELLEKNLLLLGATAIEDRLQAGVPETIATLMRADIKIWVLTGDKQETAINIGYSCRLVTHHMSLIIVNEDSLDATRATLTAHCSSLGDSLRKENELALIIDGQTLKYALSFELRQAFLDLALSCKAVICCRVSPLQKSEIVDMVKKHVKAITLAIGDGANDVGMIQTAHVGVGISGNEGMQATNSSDYSIAQFSYLEKLLLVHGAWSYNRVTKCILYCFYKNVVLYIIELWFAFVNGFSGQILFERWCIGLYNVIFTALPPFTLGIFDRPCSQQNMLRFPQLYRITQNAEGFNTKVFWGHCINALIHSIILFWFPLKMLEHDSSFSDGQGNDYLFVGNMVYTYVVVTVCLKAGIETTAWTKFSHLAVWGSMALWMVFFAVYSAMWPTIPIAPDMLGQASVDSRGWGTAAGDDDPLGAGKVMQCWHFWLGLVLVPTACLLKDYAWTATRRTVRKSLLEEVQELEARAVDPGAAVLRDASGRSLNERAHLLTRVFRKTPSSVGRSNSVQQNVSHGYAFSQEEHGVVSQSQHQASLPNTTEMPLRQNAHAKLDHQPAAAPPTPLGLPLAYRSLY</sequence>
<dbReference type="FunFam" id="3.40.50.1000:FF:000010">
    <property type="entry name" value="Phospholipid-transporting ATPase"/>
    <property type="match status" value="1"/>
</dbReference>
<dbReference type="NCBIfam" id="TIGR01652">
    <property type="entry name" value="ATPase-Plipid"/>
    <property type="match status" value="1"/>
</dbReference>
<feature type="transmembrane region" description="Helical" evidence="33">
    <location>
        <begin position="2011"/>
        <end position="2030"/>
    </location>
</feature>
<feature type="domain" description="RING-type" evidence="34">
    <location>
        <begin position="688"/>
        <end position="729"/>
    </location>
</feature>
<keyword evidence="20" id="KW-1278">Translocase</keyword>
<feature type="binding site" evidence="30">
    <location>
        <position position="1748"/>
    </location>
    <ligand>
        <name>Mg(2+)</name>
        <dbReference type="ChEBI" id="CHEBI:18420"/>
    </ligand>
</feature>
<dbReference type="Gene3D" id="3.30.40.10">
    <property type="entry name" value="Zinc/RING finger domain, C3HC4 (zinc finger)"/>
    <property type="match status" value="1"/>
</dbReference>
<evidence type="ECO:0000313" key="35">
    <source>
        <dbReference type="EMBL" id="KAA8580764.1"/>
    </source>
</evidence>
<feature type="transmembrane region" description="Helical" evidence="33">
    <location>
        <begin position="1952"/>
        <end position="1972"/>
    </location>
</feature>
<dbReference type="SFLD" id="SFLDG00002">
    <property type="entry name" value="C1.7:_P-type_atpase_like"/>
    <property type="match status" value="1"/>
</dbReference>
<keyword evidence="21 33" id="KW-1133">Transmembrane helix</keyword>
<feature type="binding site" evidence="29">
    <location>
        <position position="1515"/>
    </location>
    <ligand>
        <name>ATP</name>
        <dbReference type="ChEBI" id="CHEBI:30616"/>
    </ligand>
</feature>
<dbReference type="PRINTS" id="PR00119">
    <property type="entry name" value="CATATPASE"/>
</dbReference>
<evidence type="ECO:0000256" key="32">
    <source>
        <dbReference type="SAM" id="MobiDB-lite"/>
    </source>
</evidence>
<gene>
    <name evidence="35" type="ORF">FQN60_013722</name>
</gene>
<dbReference type="PANTHER" id="PTHR24092:SF98">
    <property type="entry name" value="PHOSPHOLIPID-TRANSPORTING ATPASE IB"/>
    <property type="match status" value="1"/>
</dbReference>
<feature type="non-terminal residue" evidence="35">
    <location>
        <position position="2158"/>
    </location>
</feature>
<dbReference type="InterPro" id="IPR059000">
    <property type="entry name" value="ATPase_P-type_domA"/>
</dbReference>
<dbReference type="GO" id="GO:0090556">
    <property type="term" value="F:phosphatidylserine floppase activity"/>
    <property type="evidence" value="ECO:0007669"/>
    <property type="project" value="RHEA"/>
</dbReference>
<evidence type="ECO:0000256" key="9">
    <source>
        <dbReference type="ARBA" id="ARBA00022475"/>
    </source>
</evidence>
<evidence type="ECO:0000256" key="21">
    <source>
        <dbReference type="ARBA" id="ARBA00022989"/>
    </source>
</evidence>
<evidence type="ECO:0000313" key="36">
    <source>
        <dbReference type="Proteomes" id="UP000327493"/>
    </source>
</evidence>
<dbReference type="PANTHER" id="PTHR24092">
    <property type="entry name" value="PROBABLE PHOSPHOLIPID-TRANSPORTING ATPASE"/>
    <property type="match status" value="1"/>
</dbReference>
<dbReference type="InterPro" id="IPR023214">
    <property type="entry name" value="HAD_sf"/>
</dbReference>
<evidence type="ECO:0000256" key="12">
    <source>
        <dbReference type="ARBA" id="ARBA00022692"/>
    </source>
</evidence>
<dbReference type="Pfam" id="PF13639">
    <property type="entry name" value="zf-RING_2"/>
    <property type="match status" value="1"/>
</dbReference>
<dbReference type="FunFam" id="3.40.1110.10:FF:000010">
    <property type="entry name" value="Phospholipid-transporting ATPase"/>
    <property type="match status" value="1"/>
</dbReference>
<dbReference type="InterPro" id="IPR023298">
    <property type="entry name" value="ATPase_P-typ_TM_dom_sf"/>
</dbReference>
<dbReference type="GO" id="GO:0061630">
    <property type="term" value="F:ubiquitin protein ligase activity"/>
    <property type="evidence" value="ECO:0007669"/>
    <property type="project" value="UniProtKB-EC"/>
</dbReference>
<dbReference type="Proteomes" id="UP000327493">
    <property type="component" value="Chromosome 22"/>
</dbReference>
<dbReference type="InterPro" id="IPR032630">
    <property type="entry name" value="P_typ_ATPase_c"/>
</dbReference>
<feature type="compositionally biased region" description="Polar residues" evidence="32">
    <location>
        <begin position="205"/>
        <end position="216"/>
    </location>
</feature>
<evidence type="ECO:0000256" key="18">
    <source>
        <dbReference type="ARBA" id="ARBA00022840"/>
    </source>
</evidence>
<dbReference type="Pfam" id="PF16209">
    <property type="entry name" value="PhoLip_ATPase_N"/>
    <property type="match status" value="1"/>
</dbReference>
<feature type="compositionally biased region" description="Polar residues" evidence="32">
    <location>
        <begin position="87"/>
        <end position="100"/>
    </location>
</feature>
<evidence type="ECO:0000256" key="31">
    <source>
        <dbReference type="PROSITE-ProRule" id="PRU00175"/>
    </source>
</evidence>
<dbReference type="InterPro" id="IPR008250">
    <property type="entry name" value="ATPase_P-typ_transduc_dom_A_sf"/>
</dbReference>
<dbReference type="GO" id="GO:0005634">
    <property type="term" value="C:nucleus"/>
    <property type="evidence" value="ECO:0007669"/>
    <property type="project" value="UniProtKB-SubCell"/>
</dbReference>
<feature type="region of interest" description="Disordered" evidence="32">
    <location>
        <begin position="566"/>
        <end position="591"/>
    </location>
</feature>
<feature type="binding site" evidence="29">
    <location>
        <position position="1629"/>
    </location>
    <ligand>
        <name>ATP</name>
        <dbReference type="ChEBI" id="CHEBI:30616"/>
    </ligand>
</feature>
<keyword evidence="36" id="KW-1185">Reference proteome</keyword>
<dbReference type="InterPro" id="IPR013083">
    <property type="entry name" value="Znf_RING/FYVE/PHD"/>
</dbReference>
<dbReference type="GO" id="GO:0048666">
    <property type="term" value="P:neuron development"/>
    <property type="evidence" value="ECO:0007669"/>
    <property type="project" value="TreeGrafter"/>
</dbReference>
<evidence type="ECO:0000256" key="5">
    <source>
        <dbReference type="ARBA" id="ARBA00004236"/>
    </source>
</evidence>
<evidence type="ECO:0000256" key="25">
    <source>
        <dbReference type="ARBA" id="ARBA00034036"/>
    </source>
</evidence>
<evidence type="ECO:0000256" key="1">
    <source>
        <dbReference type="ARBA" id="ARBA00000900"/>
    </source>
</evidence>
<evidence type="ECO:0000256" key="27">
    <source>
        <dbReference type="ARBA" id="ARBA00051303"/>
    </source>
</evidence>
<feature type="binding site" evidence="29">
    <location>
        <position position="1354"/>
    </location>
    <ligand>
        <name>ATP</name>
        <dbReference type="ChEBI" id="CHEBI:30616"/>
    </ligand>
</feature>
<feature type="active site" description="4-aspartylphosphate intermediate" evidence="28">
    <location>
        <position position="1352"/>
    </location>
</feature>
<dbReference type="InterPro" id="IPR001841">
    <property type="entry name" value="Znf_RING"/>
</dbReference>
<feature type="binding site" evidence="29">
    <location>
        <position position="1628"/>
    </location>
    <ligand>
        <name>ATP</name>
        <dbReference type="ChEBI" id="CHEBI:30616"/>
    </ligand>
</feature>
<dbReference type="EMBL" id="VOFY01000022">
    <property type="protein sequence ID" value="KAA8580764.1"/>
    <property type="molecule type" value="Genomic_DNA"/>
</dbReference>
<comment type="catalytic activity">
    <reaction evidence="27">
        <text>a 1,2-diacyl-sn-glycero-3-phospho-L-serine(out) + ATP + H2O = a 1,2-diacyl-sn-glycero-3-phospho-L-serine(in) + ADP + phosphate + H(+)</text>
        <dbReference type="Rhea" id="RHEA:38567"/>
        <dbReference type="ChEBI" id="CHEBI:15377"/>
        <dbReference type="ChEBI" id="CHEBI:15378"/>
        <dbReference type="ChEBI" id="CHEBI:30616"/>
        <dbReference type="ChEBI" id="CHEBI:43474"/>
        <dbReference type="ChEBI" id="CHEBI:57262"/>
        <dbReference type="ChEBI" id="CHEBI:456216"/>
    </reaction>
    <physiologicalReaction direction="left-to-right" evidence="27">
        <dbReference type="Rhea" id="RHEA:38568"/>
    </physiologicalReaction>
</comment>
<name>A0A5J5CFW4_9PERO</name>
<dbReference type="FunFam" id="2.70.150.10:FF:000021">
    <property type="entry name" value="Phospholipid-transporting ATPase"/>
    <property type="match status" value="1"/>
</dbReference>
<feature type="binding site" evidence="30">
    <location>
        <position position="1354"/>
    </location>
    <ligand>
        <name>Mg(2+)</name>
        <dbReference type="ChEBI" id="CHEBI:18420"/>
    </ligand>
</feature>
<dbReference type="Pfam" id="PF16212">
    <property type="entry name" value="PhoLip_ATPase_C"/>
    <property type="match status" value="1"/>
</dbReference>
<feature type="binding site" evidence="29">
    <location>
        <position position="1548"/>
    </location>
    <ligand>
        <name>ATP</name>
        <dbReference type="ChEBI" id="CHEBI:30616"/>
    </ligand>
</feature>
<keyword evidence="14 29" id="KW-0547">Nucleotide-binding</keyword>
<keyword evidence="18 29" id="KW-0067">ATP-binding</keyword>
<keyword evidence="13 30" id="KW-0479">Metal-binding</keyword>
<feature type="region of interest" description="Disordered" evidence="32">
    <location>
        <begin position="205"/>
        <end position="441"/>
    </location>
</feature>
<comment type="cofactor">
    <cofactor evidence="2 30">
        <name>Mg(2+)</name>
        <dbReference type="ChEBI" id="CHEBI:18420"/>
    </cofactor>
</comment>
<evidence type="ECO:0000256" key="6">
    <source>
        <dbReference type="ARBA" id="ARBA00004555"/>
    </source>
</evidence>
<dbReference type="SFLD" id="SFLDF00027">
    <property type="entry name" value="p-type_atpase"/>
    <property type="match status" value="1"/>
</dbReference>
<feature type="binding site" evidence="29">
    <location>
        <position position="1718"/>
    </location>
    <ligand>
        <name>ATP</name>
        <dbReference type="ChEBI" id="CHEBI:30616"/>
    </ligand>
</feature>
<dbReference type="NCBIfam" id="TIGR01494">
    <property type="entry name" value="ATPase_P-type"/>
    <property type="match status" value="1"/>
</dbReference>
<feature type="compositionally biased region" description="Pro residues" evidence="32">
    <location>
        <begin position="225"/>
        <end position="237"/>
    </location>
</feature>
<dbReference type="SUPFAM" id="SSF81665">
    <property type="entry name" value="Calcium ATPase, transmembrane domain M"/>
    <property type="match status" value="1"/>
</dbReference>
<evidence type="ECO:0000256" key="8">
    <source>
        <dbReference type="ARBA" id="ARBA00008109"/>
    </source>
</evidence>
<evidence type="ECO:0000256" key="2">
    <source>
        <dbReference type="ARBA" id="ARBA00001946"/>
    </source>
</evidence>
<keyword evidence="24" id="KW-0539">Nucleus</keyword>
<dbReference type="Gene3D" id="2.70.150.10">
    <property type="entry name" value="Calcium-transporting ATPase, cytoplasmic transduction domain A"/>
    <property type="match status" value="1"/>
</dbReference>
<dbReference type="PROSITE" id="PS50089">
    <property type="entry name" value="ZF_RING_2"/>
    <property type="match status" value="1"/>
</dbReference>
<feature type="transmembrane region" description="Helical" evidence="33">
    <location>
        <begin position="1810"/>
        <end position="1830"/>
    </location>
</feature>
<feature type="transmembrane region" description="Helical" evidence="33">
    <location>
        <begin position="1253"/>
        <end position="1274"/>
    </location>
</feature>
<dbReference type="SUPFAM" id="SSF81660">
    <property type="entry name" value="Metal cation-transporting ATPase, ATP-binding domain N"/>
    <property type="match status" value="1"/>
</dbReference>
<organism evidence="35 36">
    <name type="scientific">Etheostoma spectabile</name>
    <name type="common">orangethroat darter</name>
    <dbReference type="NCBI Taxonomy" id="54343"/>
    <lineage>
        <taxon>Eukaryota</taxon>
        <taxon>Metazoa</taxon>
        <taxon>Chordata</taxon>
        <taxon>Craniata</taxon>
        <taxon>Vertebrata</taxon>
        <taxon>Euteleostomi</taxon>
        <taxon>Actinopterygii</taxon>
        <taxon>Neopterygii</taxon>
        <taxon>Teleostei</taxon>
        <taxon>Neoteleostei</taxon>
        <taxon>Acanthomorphata</taxon>
        <taxon>Eupercaria</taxon>
        <taxon>Perciformes</taxon>
        <taxon>Percoidei</taxon>
        <taxon>Percidae</taxon>
        <taxon>Etheostomatinae</taxon>
        <taxon>Etheostoma</taxon>
    </lineage>
</organism>
<evidence type="ECO:0000256" key="20">
    <source>
        <dbReference type="ARBA" id="ARBA00022967"/>
    </source>
</evidence>
<feature type="region of interest" description="Disordered" evidence="32">
    <location>
        <begin position="81"/>
        <end position="134"/>
    </location>
</feature>
<comment type="caution">
    <text evidence="35">The sequence shown here is derived from an EMBL/GenBank/DDBJ whole genome shotgun (WGS) entry which is preliminary data.</text>
</comment>
<feature type="binding site" evidence="29">
    <location>
        <position position="1451"/>
    </location>
    <ligand>
        <name>ATP</name>
        <dbReference type="ChEBI" id="CHEBI:30616"/>
    </ligand>
</feature>
<evidence type="ECO:0000256" key="3">
    <source>
        <dbReference type="ARBA" id="ARBA00004123"/>
    </source>
</evidence>
<keyword evidence="12 33" id="KW-0812">Transmembrane</keyword>
<dbReference type="Pfam" id="PF25914">
    <property type="entry name" value="RNF6_N"/>
    <property type="match status" value="1"/>
</dbReference>
<dbReference type="SMART" id="SM00184">
    <property type="entry name" value="RING"/>
    <property type="match status" value="1"/>
</dbReference>
<feature type="binding site" evidence="29">
    <location>
        <position position="1353"/>
    </location>
    <ligand>
        <name>ATP</name>
        <dbReference type="ChEBI" id="CHEBI:30616"/>
    </ligand>
</feature>
<evidence type="ECO:0000256" key="15">
    <source>
        <dbReference type="ARBA" id="ARBA00022771"/>
    </source>
</evidence>
<dbReference type="GO" id="GO:0000287">
    <property type="term" value="F:magnesium ion binding"/>
    <property type="evidence" value="ECO:0007669"/>
    <property type="project" value="InterPro"/>
</dbReference>
<feature type="compositionally biased region" description="Low complexity" evidence="32">
    <location>
        <begin position="378"/>
        <end position="391"/>
    </location>
</feature>
<evidence type="ECO:0000256" key="7">
    <source>
        <dbReference type="ARBA" id="ARBA00004906"/>
    </source>
</evidence>
<proteinExistence type="inferred from homology"/>
<feature type="binding site" evidence="29">
    <location>
        <position position="1492"/>
    </location>
    <ligand>
        <name>ATP</name>
        <dbReference type="ChEBI" id="CHEBI:30616"/>
    </ligand>
</feature>
<feature type="transmembrane region" description="Helical" evidence="33">
    <location>
        <begin position="1296"/>
        <end position="1319"/>
    </location>
</feature>
<evidence type="ECO:0000256" key="23">
    <source>
        <dbReference type="ARBA" id="ARBA00023136"/>
    </source>
</evidence>
<evidence type="ECO:0000256" key="22">
    <source>
        <dbReference type="ARBA" id="ARBA00023034"/>
    </source>
</evidence>
<dbReference type="Pfam" id="PF00122">
    <property type="entry name" value="E1-E2_ATPase"/>
    <property type="match status" value="1"/>
</dbReference>
<evidence type="ECO:0000256" key="13">
    <source>
        <dbReference type="ARBA" id="ARBA00022723"/>
    </source>
</evidence>
<dbReference type="InterPro" id="IPR006539">
    <property type="entry name" value="P-type_ATPase_IV"/>
</dbReference>
<feature type="binding site" evidence="29">
    <location>
        <position position="1747"/>
    </location>
    <ligand>
        <name>ATP</name>
        <dbReference type="ChEBI" id="CHEBI:30616"/>
    </ligand>
</feature>
<evidence type="ECO:0000256" key="10">
    <source>
        <dbReference type="ARBA" id="ARBA00022553"/>
    </source>
</evidence>
<dbReference type="GO" id="GO:0045332">
    <property type="term" value="P:phospholipid translocation"/>
    <property type="evidence" value="ECO:0007669"/>
    <property type="project" value="TreeGrafter"/>
</dbReference>
<feature type="region of interest" description="Disordered" evidence="32">
    <location>
        <begin position="147"/>
        <end position="170"/>
    </location>
</feature>
<evidence type="ECO:0000256" key="29">
    <source>
        <dbReference type="PIRSR" id="PIRSR606539-2"/>
    </source>
</evidence>
<dbReference type="GO" id="GO:0008270">
    <property type="term" value="F:zinc ion binding"/>
    <property type="evidence" value="ECO:0007669"/>
    <property type="project" value="UniProtKB-KW"/>
</dbReference>
<keyword evidence="9" id="KW-1003">Cell membrane</keyword>
<reference evidence="35 36" key="1">
    <citation type="submission" date="2019-08" db="EMBL/GenBank/DDBJ databases">
        <title>A chromosome-level genome assembly, high-density linkage maps, and genome scans reveal the genomic architecture of hybrid incompatibilities underlying speciation via character displacement in darters (Percidae: Etheostominae).</title>
        <authorList>
            <person name="Moran R.L."/>
            <person name="Catchen J.M."/>
            <person name="Fuller R.C."/>
        </authorList>
    </citation>
    <scope>NUCLEOTIDE SEQUENCE [LARGE SCALE GENOMIC DNA]</scope>
    <source>
        <strain evidence="35">EspeVRDwgs_2016</strain>
        <tissue evidence="35">Muscle</tissue>
    </source>
</reference>
<comment type="similarity">
    <text evidence="26">Belongs to the RNF12 family.</text>
</comment>
<dbReference type="GO" id="GO:0005886">
    <property type="term" value="C:plasma membrane"/>
    <property type="evidence" value="ECO:0007669"/>
    <property type="project" value="UniProtKB-SubCell"/>
</dbReference>
<feature type="binding site" evidence="29">
    <location>
        <position position="1630"/>
    </location>
    <ligand>
        <name>ATP</name>
        <dbReference type="ChEBI" id="CHEBI:30616"/>
    </ligand>
</feature>
<feature type="binding site" evidence="29">
    <location>
        <position position="1748"/>
    </location>
    <ligand>
        <name>ATP</name>
        <dbReference type="ChEBI" id="CHEBI:30616"/>
    </ligand>
</feature>
<evidence type="ECO:0000256" key="14">
    <source>
        <dbReference type="ARBA" id="ARBA00022741"/>
    </source>
</evidence>